<evidence type="ECO:0000313" key="2">
    <source>
        <dbReference type="Proteomes" id="UP000824115"/>
    </source>
</evidence>
<evidence type="ECO:0000313" key="1">
    <source>
        <dbReference type="EMBL" id="HIZ85457.1"/>
    </source>
</evidence>
<reference evidence="1" key="2">
    <citation type="submission" date="2021-04" db="EMBL/GenBank/DDBJ databases">
        <authorList>
            <person name="Gilroy R."/>
        </authorList>
    </citation>
    <scope>NUCLEOTIDE SEQUENCE</scope>
    <source>
        <strain evidence="1">Gambia16-554</strain>
    </source>
</reference>
<accession>A0A9D2GNM0</accession>
<name>A0A9D2GNM0_9BACT</name>
<gene>
    <name evidence="1" type="ORF">IAC04_03095</name>
</gene>
<organism evidence="1 2">
    <name type="scientific">Candidatus Coprenecus stercoravium</name>
    <dbReference type="NCBI Taxonomy" id="2840735"/>
    <lineage>
        <taxon>Bacteria</taxon>
        <taxon>Pseudomonadati</taxon>
        <taxon>Bacteroidota</taxon>
        <taxon>Bacteroidia</taxon>
        <taxon>Bacteroidales</taxon>
        <taxon>Rikenellaceae</taxon>
        <taxon>Rikenellaceae incertae sedis</taxon>
        <taxon>Candidatus Coprenecus</taxon>
    </lineage>
</organism>
<proteinExistence type="predicted"/>
<dbReference type="Proteomes" id="UP000824115">
    <property type="component" value="Unassembled WGS sequence"/>
</dbReference>
<comment type="caution">
    <text evidence="1">The sequence shown here is derived from an EMBL/GenBank/DDBJ whole genome shotgun (WGS) entry which is preliminary data.</text>
</comment>
<protein>
    <submittedName>
        <fullName evidence="1">Uncharacterized protein</fullName>
    </submittedName>
</protein>
<sequence length="1286" mass="139806">MRKIRNILLCIFSASVLLSCTREEHLELESVKNPTVMSALEEGRGLVCENGKWRADGRRVPLVGAGRIVDNISRGLVSLLGSNDGLNSIVDLNLGNSASLSGVKVDLLGNQILSVKDMYRTYAGGQEVGFVLGTSGTEVLSLDVLSLFVISVYNDNKLVGSYNVSKDGGTLDLDVVKISSAGNTGTQTVSVTVEEDFDEVELALTGVSATLAEMEIFYAFVGENPMIKVYNDRAVIKENQLFETDWTLVMDDDPESLLDPSNTDGIVIYSDPLTTLLSGGIRYLTVALKDTEDPFEAGTEIGFSYRQGTALNLSLFSTTQLIPYRGTYDDLEEISQDKYSSTGLLGLSAIGGGEGAYSIITTTDETRALKLRLSGINVDLGAMSVMNFYYREPVKVDPTSYFTVEENVATTSGSYSFMKPLSALDGSESGTLTYSLVSAEGEDDSQPEARMVDGRLVDMQVGATYTVSAVFTMNDGSGTFTSTSTITREELPAAAMTRMTGSGFRLASQSGDAGITILGGMEHSEYIVDENINNSAVFTTPISLASKSVIAAVETSDGTVLNESGNRVSVGFVVQPQSQLLTLGALSFFRVALFNGGRQVDTYVPAENQLVSLGLIGSEGRISVTAFTDQPFDRVELQTAGVASVQLSTMRIYYAYYAEAEEGAANSEAEIGGLGMELITPYSHDANFNYDMTSLPAVSVGGMMENLGNIIDSDPESEATIPIVAGALGSMTVAVTFEPIKTRQWVGVLINRPDVLGVDLLKEFRMDIYNDGIMIESVKDGGGLLGLQLLGFGDKYCLEAYPASGAEFDEIRITMPCVLSVGETPIIHGVYMRADSDGDGIPDDSEDDGTDNPDGMTAVPSVYHVCHPKNLVVTVTGGVVGKEYALFFKSLEGQDNKDKDISGTLEENRTFTVTGLELEVGRYLLSINPTSDDVDEENYPQNIEVYIHPGQAEWTGNASDQDWNNWDNWNPGAPWTCTDVLIPGGLTSYPILKAGEQNYCRNLQFGVGAEAAGTHCLDYLRAWVAFDIEGGHYSMFSSPLKETYSGDMYVAEGVDAPAGFDSSWPEMSEEPDRFNPEVYQRVWNRAVQNISGNGGEADVDFDSEYWSGPFNQVTDLYEAGKGVLLRPGTEGASGQYIFVLPKQNKSYQYYNLETKQYTGRSAAVPRNTAYVGRFIYEDAAGDVSFPMHILLENKRPSDRYLAGNPFMCHISMAKFFEYNPAVYEIWLLEHNGTGYQYRKIGRNSAADTDLIAPMQGFLVKVGGVYAETSRYKLYIHFTEDMLTVKQ</sequence>
<dbReference type="PROSITE" id="PS51257">
    <property type="entry name" value="PROKAR_LIPOPROTEIN"/>
    <property type="match status" value="1"/>
</dbReference>
<reference evidence="1" key="1">
    <citation type="journal article" date="2021" name="PeerJ">
        <title>Extensive microbial diversity within the chicken gut microbiome revealed by metagenomics and culture.</title>
        <authorList>
            <person name="Gilroy R."/>
            <person name="Ravi A."/>
            <person name="Getino M."/>
            <person name="Pursley I."/>
            <person name="Horton D.L."/>
            <person name="Alikhan N.F."/>
            <person name="Baker D."/>
            <person name="Gharbi K."/>
            <person name="Hall N."/>
            <person name="Watson M."/>
            <person name="Adriaenssens E.M."/>
            <person name="Foster-Nyarko E."/>
            <person name="Jarju S."/>
            <person name="Secka A."/>
            <person name="Antonio M."/>
            <person name="Oren A."/>
            <person name="Chaudhuri R.R."/>
            <person name="La Ragione R."/>
            <person name="Hildebrand F."/>
            <person name="Pallen M.J."/>
        </authorList>
    </citation>
    <scope>NUCLEOTIDE SEQUENCE</scope>
    <source>
        <strain evidence="1">Gambia16-554</strain>
    </source>
</reference>
<dbReference type="EMBL" id="DXAW01000060">
    <property type="protein sequence ID" value="HIZ85457.1"/>
    <property type="molecule type" value="Genomic_DNA"/>
</dbReference>